<gene>
    <name evidence="1" type="ORF">NDU88_004364</name>
</gene>
<keyword evidence="2" id="KW-1185">Reference proteome</keyword>
<comment type="caution">
    <text evidence="1">The sequence shown here is derived from an EMBL/GenBank/DDBJ whole genome shotgun (WGS) entry which is preliminary data.</text>
</comment>
<sequence>MVIREQGGNTAVTVKDARGEDLTTHEDILRCFTEFYSTLYMQQDGHDEAGIATILDEVQPPVVDDNMREMLNALTDESDKRWPIKQMNTGKTPGNDGLTNEFFKEYVDLLCTLLLAMY</sequence>
<proteinExistence type="predicted"/>
<evidence type="ECO:0000313" key="1">
    <source>
        <dbReference type="EMBL" id="KAJ1172518.1"/>
    </source>
</evidence>
<dbReference type="EMBL" id="JANPWB010000007">
    <property type="protein sequence ID" value="KAJ1172518.1"/>
    <property type="molecule type" value="Genomic_DNA"/>
</dbReference>
<reference evidence="1" key="1">
    <citation type="journal article" date="2022" name="bioRxiv">
        <title>Sequencing and chromosome-scale assembly of the giantPleurodeles waltlgenome.</title>
        <authorList>
            <person name="Brown T."/>
            <person name="Elewa A."/>
            <person name="Iarovenko S."/>
            <person name="Subramanian E."/>
            <person name="Araus A.J."/>
            <person name="Petzold A."/>
            <person name="Susuki M."/>
            <person name="Suzuki K.-i.T."/>
            <person name="Hayashi T."/>
            <person name="Toyoda A."/>
            <person name="Oliveira C."/>
            <person name="Osipova E."/>
            <person name="Leigh N.D."/>
            <person name="Simon A."/>
            <person name="Yun M.H."/>
        </authorList>
    </citation>
    <scope>NUCLEOTIDE SEQUENCE</scope>
    <source>
        <strain evidence="1">20211129_DDA</strain>
        <tissue evidence="1">Liver</tissue>
    </source>
</reference>
<dbReference type="AlphaFoldDB" id="A0AAV7T7M1"/>
<accession>A0AAV7T7M1</accession>
<name>A0AAV7T7M1_PLEWA</name>
<evidence type="ECO:0000313" key="2">
    <source>
        <dbReference type="Proteomes" id="UP001066276"/>
    </source>
</evidence>
<dbReference type="Proteomes" id="UP001066276">
    <property type="component" value="Chromosome 4_1"/>
</dbReference>
<protein>
    <submittedName>
        <fullName evidence="1">Uncharacterized protein</fullName>
    </submittedName>
</protein>
<organism evidence="1 2">
    <name type="scientific">Pleurodeles waltl</name>
    <name type="common">Iberian ribbed newt</name>
    <dbReference type="NCBI Taxonomy" id="8319"/>
    <lineage>
        <taxon>Eukaryota</taxon>
        <taxon>Metazoa</taxon>
        <taxon>Chordata</taxon>
        <taxon>Craniata</taxon>
        <taxon>Vertebrata</taxon>
        <taxon>Euteleostomi</taxon>
        <taxon>Amphibia</taxon>
        <taxon>Batrachia</taxon>
        <taxon>Caudata</taxon>
        <taxon>Salamandroidea</taxon>
        <taxon>Salamandridae</taxon>
        <taxon>Pleurodelinae</taxon>
        <taxon>Pleurodeles</taxon>
    </lineage>
</organism>